<name>A0ABT0BIV2_9SPHN</name>
<evidence type="ECO:0000313" key="1">
    <source>
        <dbReference type="EMBL" id="MCJ2184972.1"/>
    </source>
</evidence>
<accession>A0ABT0BIV2</accession>
<dbReference type="Proteomes" id="UP001162881">
    <property type="component" value="Unassembled WGS sequence"/>
</dbReference>
<gene>
    <name evidence="1" type="ORF">MTR62_20115</name>
</gene>
<evidence type="ECO:0000313" key="2">
    <source>
        <dbReference type="Proteomes" id="UP001162881"/>
    </source>
</evidence>
<reference evidence="1" key="1">
    <citation type="submission" date="2022-03" db="EMBL/GenBank/DDBJ databases">
        <title>Identification of a novel bacterium isolated from mangrove sediments.</title>
        <authorList>
            <person name="Pan X."/>
        </authorList>
    </citation>
    <scope>NUCLEOTIDE SEQUENCE</scope>
    <source>
        <strain evidence="1">B1949</strain>
    </source>
</reference>
<dbReference type="RefSeq" id="WP_244024299.1">
    <property type="nucleotide sequence ID" value="NZ_JALHLF010000184.1"/>
</dbReference>
<dbReference type="EMBL" id="JALHLF010000184">
    <property type="protein sequence ID" value="MCJ2184972.1"/>
    <property type="molecule type" value="Genomic_DNA"/>
</dbReference>
<comment type="caution">
    <text evidence="1">The sequence shown here is derived from an EMBL/GenBank/DDBJ whole genome shotgun (WGS) entry which is preliminary data.</text>
</comment>
<protein>
    <submittedName>
        <fullName evidence="1">Uncharacterized protein</fullName>
    </submittedName>
</protein>
<organism evidence="1 2">
    <name type="scientific">Novosphingobium organovorum</name>
    <dbReference type="NCBI Taxonomy" id="2930092"/>
    <lineage>
        <taxon>Bacteria</taxon>
        <taxon>Pseudomonadati</taxon>
        <taxon>Pseudomonadota</taxon>
        <taxon>Alphaproteobacteria</taxon>
        <taxon>Sphingomonadales</taxon>
        <taxon>Sphingomonadaceae</taxon>
        <taxon>Novosphingobium</taxon>
    </lineage>
</organism>
<keyword evidence="2" id="KW-1185">Reference proteome</keyword>
<sequence>MTDFKRLGCLLAIVVLLGVGVAELRYVERTREIEGTWVLGHEASYFYEGKFPPKKCSVDYWASWFQDLEGIDPEASKLVMTWGNGRLNPTFSVRFVGRKVYSFFPTFGYGHLNAHQSQYEVKRLITIRPIASCRIR</sequence>
<proteinExistence type="predicted"/>